<dbReference type="AlphaFoldDB" id="A0AAN6DZX2"/>
<keyword evidence="2" id="KW-1185">Reference proteome</keyword>
<evidence type="ECO:0000313" key="2">
    <source>
        <dbReference type="Proteomes" id="UP001203852"/>
    </source>
</evidence>
<dbReference type="Proteomes" id="UP001203852">
    <property type="component" value="Unassembled WGS sequence"/>
</dbReference>
<organism evidence="1 2">
    <name type="scientific">Exophiala viscosa</name>
    <dbReference type="NCBI Taxonomy" id="2486360"/>
    <lineage>
        <taxon>Eukaryota</taxon>
        <taxon>Fungi</taxon>
        <taxon>Dikarya</taxon>
        <taxon>Ascomycota</taxon>
        <taxon>Pezizomycotina</taxon>
        <taxon>Eurotiomycetes</taxon>
        <taxon>Chaetothyriomycetidae</taxon>
        <taxon>Chaetothyriales</taxon>
        <taxon>Herpotrichiellaceae</taxon>
        <taxon>Exophiala</taxon>
    </lineage>
</organism>
<evidence type="ECO:0000313" key="1">
    <source>
        <dbReference type="EMBL" id="KAI1614432.1"/>
    </source>
</evidence>
<accession>A0AAN6DZX2</accession>
<protein>
    <submittedName>
        <fullName evidence="1">Uncharacterized protein</fullName>
    </submittedName>
</protein>
<name>A0AAN6DZX2_9EURO</name>
<dbReference type="EMBL" id="MU404353">
    <property type="protein sequence ID" value="KAI1614432.1"/>
    <property type="molecule type" value="Genomic_DNA"/>
</dbReference>
<reference evidence="1" key="1">
    <citation type="journal article" date="2022" name="bioRxiv">
        <title>Deciphering the potential niche of two novel black yeast fungi from a biological soil crust based on their genomes, phenotypes, and melanin regulation.</title>
        <authorList>
            <consortium name="DOE Joint Genome Institute"/>
            <person name="Carr E.C."/>
            <person name="Barton Q."/>
            <person name="Grambo S."/>
            <person name="Sullivan M."/>
            <person name="Renfro C.M."/>
            <person name="Kuo A."/>
            <person name="Pangilinan J."/>
            <person name="Lipzen A."/>
            <person name="Keymanesh K."/>
            <person name="Savage E."/>
            <person name="Barry K."/>
            <person name="Grigoriev I.V."/>
            <person name="Riekhof W.R."/>
            <person name="Harris S.S."/>
        </authorList>
    </citation>
    <scope>NUCLEOTIDE SEQUENCE</scope>
    <source>
        <strain evidence="1">JF 03-4F</strain>
    </source>
</reference>
<gene>
    <name evidence="1" type="ORF">EDD36DRAFT_228686</name>
</gene>
<sequence length="248" mass="26636">MHTARNAEKSYTQNNRASRSSWASFDRDIQHRGVVRRNIVLCDCCPYLILLENGDGYEFVLRTVTTFAAKHGLTLEIVALPAQTLANSIVLDIDITDVRAPSQHLVGALLLPPFPIRRGVLDIVDTTLEVRLFVHGTFVALPAQTLANGIVLDIDVADVRASGQHLVCALLLPPLPIRGGVLDIVDSALKMTSVLVLVRHGSMGGPAATETASVVCVILLISVANVGGLRSRHGAHLSRNQGQDESSC</sequence>
<proteinExistence type="predicted"/>
<comment type="caution">
    <text evidence="1">The sequence shown here is derived from an EMBL/GenBank/DDBJ whole genome shotgun (WGS) entry which is preliminary data.</text>
</comment>